<reference evidence="2" key="2">
    <citation type="submission" date="2014-03" db="EMBL/GenBank/DDBJ databases">
        <title>Candidatus Competibacter-lineage genomes retrieved from metagenomes reveal functional metabolic diversity.</title>
        <authorList>
            <person name="McIlroy S.J."/>
            <person name="Albertsen M."/>
            <person name="Andresen E.K."/>
            <person name="Saunders A.M."/>
            <person name="Kristiansen R."/>
            <person name="Stokholm-Bjerregaard M."/>
            <person name="Nielsen K.L."/>
            <person name="Nielsen P.H."/>
        </authorList>
    </citation>
    <scope>NUCLEOTIDE SEQUENCE</scope>
    <source>
        <strain evidence="2">Run_A_D11</strain>
    </source>
</reference>
<gene>
    <name evidence="2" type="ORF">BN873_190017</name>
</gene>
<dbReference type="SUPFAM" id="SSF50341">
    <property type="entry name" value="CheW-like"/>
    <property type="match status" value="1"/>
</dbReference>
<dbReference type="OrthoDB" id="5570983at2"/>
<comment type="caution">
    <text evidence="2">The sequence shown here is derived from an EMBL/GenBank/DDBJ whole genome shotgun (WGS) entry which is preliminary data.</text>
</comment>
<dbReference type="GO" id="GO:0005829">
    <property type="term" value="C:cytosol"/>
    <property type="evidence" value="ECO:0007669"/>
    <property type="project" value="TreeGrafter"/>
</dbReference>
<name>W6MC14_9GAMM</name>
<dbReference type="PROSITE" id="PS50851">
    <property type="entry name" value="CHEW"/>
    <property type="match status" value="1"/>
</dbReference>
<dbReference type="PANTHER" id="PTHR22617">
    <property type="entry name" value="CHEMOTAXIS SENSOR HISTIDINE KINASE-RELATED"/>
    <property type="match status" value="1"/>
</dbReference>
<evidence type="ECO:0000259" key="1">
    <source>
        <dbReference type="PROSITE" id="PS50851"/>
    </source>
</evidence>
<dbReference type="GO" id="GO:0006935">
    <property type="term" value="P:chemotaxis"/>
    <property type="evidence" value="ECO:0007669"/>
    <property type="project" value="InterPro"/>
</dbReference>
<evidence type="ECO:0000313" key="3">
    <source>
        <dbReference type="Proteomes" id="UP000035760"/>
    </source>
</evidence>
<dbReference type="Proteomes" id="UP000035760">
    <property type="component" value="Unassembled WGS sequence"/>
</dbReference>
<dbReference type="AlphaFoldDB" id="W6MC14"/>
<dbReference type="InterPro" id="IPR036061">
    <property type="entry name" value="CheW-like_dom_sf"/>
</dbReference>
<dbReference type="InterPro" id="IPR002545">
    <property type="entry name" value="CheW-lke_dom"/>
</dbReference>
<dbReference type="PANTHER" id="PTHR22617:SF43">
    <property type="entry name" value="PROTEIN PILI"/>
    <property type="match status" value="1"/>
</dbReference>
<dbReference type="GO" id="GO:0007165">
    <property type="term" value="P:signal transduction"/>
    <property type="evidence" value="ECO:0007669"/>
    <property type="project" value="InterPro"/>
</dbReference>
<protein>
    <recommendedName>
        <fullName evidence="1">CheW-like domain-containing protein</fullName>
    </recommendedName>
</protein>
<dbReference type="Gene3D" id="2.30.30.40">
    <property type="entry name" value="SH3 Domains"/>
    <property type="match status" value="1"/>
</dbReference>
<dbReference type="RefSeq" id="WP_082161086.1">
    <property type="nucleotide sequence ID" value="NZ_CBTJ020000024.1"/>
</dbReference>
<dbReference type="STRING" id="1400863.BN873_190017"/>
<dbReference type="SMART" id="SM00260">
    <property type="entry name" value="CheW"/>
    <property type="match status" value="1"/>
</dbReference>
<dbReference type="Gene3D" id="2.40.50.180">
    <property type="entry name" value="CheA-289, Domain 4"/>
    <property type="match status" value="1"/>
</dbReference>
<dbReference type="EMBL" id="CBTJ020000024">
    <property type="protein sequence ID" value="CDI01623.1"/>
    <property type="molecule type" value="Genomic_DNA"/>
</dbReference>
<sequence>MAREETTENPRLLAPSAALNRFNPARGAIVGLKPVLRQRIRYGFRMGNMGFLIDIDTVSEVVERATVYPVPQTPPWLVGLLNLRGNLVPVFNFKASLGLDNVAPDNHYLLLLGEGGDMVGFFVESLPQTVDTSHKLAHPPPLPAALRGYAGDIYSFDKIVWVEFDHRNFFQSLAASAVTADFYRS</sequence>
<feature type="domain" description="CheW-like" evidence="1">
    <location>
        <begin position="38"/>
        <end position="175"/>
    </location>
</feature>
<organism evidence="2 3">
    <name type="scientific">Candidatus Competibacter denitrificans Run_A_D11</name>
    <dbReference type="NCBI Taxonomy" id="1400863"/>
    <lineage>
        <taxon>Bacteria</taxon>
        <taxon>Pseudomonadati</taxon>
        <taxon>Pseudomonadota</taxon>
        <taxon>Gammaproteobacteria</taxon>
        <taxon>Candidatus Competibacteraceae</taxon>
        <taxon>Candidatus Competibacter</taxon>
    </lineage>
</organism>
<reference evidence="2" key="1">
    <citation type="submission" date="2013-07" db="EMBL/GenBank/DDBJ databases">
        <authorList>
            <person name="McIlroy S."/>
        </authorList>
    </citation>
    <scope>NUCLEOTIDE SEQUENCE [LARGE SCALE GENOMIC DNA]</scope>
    <source>
        <strain evidence="2">Run_A_D11</strain>
    </source>
</reference>
<accession>W6MC14</accession>
<proteinExistence type="predicted"/>
<evidence type="ECO:0000313" key="2">
    <source>
        <dbReference type="EMBL" id="CDI01623.1"/>
    </source>
</evidence>
<keyword evidence="3" id="KW-1185">Reference proteome</keyword>
<dbReference type="Pfam" id="PF01584">
    <property type="entry name" value="CheW"/>
    <property type="match status" value="1"/>
</dbReference>
<dbReference type="InterPro" id="IPR039315">
    <property type="entry name" value="CheW"/>
</dbReference>